<keyword evidence="20" id="KW-1185">Reference proteome</keyword>
<evidence type="ECO:0000259" key="17">
    <source>
        <dbReference type="PROSITE" id="PS50076"/>
    </source>
</evidence>
<dbReference type="Gene3D" id="1.10.287.110">
    <property type="entry name" value="DnaJ domain"/>
    <property type="match status" value="1"/>
</dbReference>
<feature type="binding site" evidence="14">
    <location>
        <position position="182"/>
    </location>
    <ligand>
        <name>Zn(2+)</name>
        <dbReference type="ChEBI" id="CHEBI:29105"/>
        <label>2</label>
    </ligand>
</feature>
<dbReference type="GO" id="GO:0006260">
    <property type="term" value="P:DNA replication"/>
    <property type="evidence" value="ECO:0007669"/>
    <property type="project" value="UniProtKB-KW"/>
</dbReference>
<dbReference type="Pfam" id="PF01556">
    <property type="entry name" value="DnaJ_C"/>
    <property type="match status" value="1"/>
</dbReference>
<dbReference type="Proteomes" id="UP000092952">
    <property type="component" value="Chromosome"/>
</dbReference>
<comment type="subcellular location">
    <subcellularLocation>
        <location evidence="1 14">Cytoplasm</location>
    </subcellularLocation>
</comment>
<reference evidence="20" key="1">
    <citation type="submission" date="2016-03" db="EMBL/GenBank/DDBJ databases">
        <title>Complete genome sequence of Solimmundus cernigliae, representing a novel lineage of polycyclic aromatic hydrocarbon degraders within the Gammaproteobacteria.</title>
        <authorList>
            <person name="Singleton D.R."/>
            <person name="Dickey A.N."/>
            <person name="Scholl E.H."/>
            <person name="Wright F.A."/>
            <person name="Aitken M.D."/>
        </authorList>
    </citation>
    <scope>NUCLEOTIDE SEQUENCE [LARGE SCALE GENOMIC DNA]</scope>
    <source>
        <strain evidence="20">TR3.2</strain>
    </source>
</reference>
<accession>A0A1B1YUG8</accession>
<dbReference type="SUPFAM" id="SSF49493">
    <property type="entry name" value="HSP40/DnaJ peptide-binding domain"/>
    <property type="match status" value="2"/>
</dbReference>
<evidence type="ECO:0000256" key="12">
    <source>
        <dbReference type="ARBA" id="ARBA00061004"/>
    </source>
</evidence>
<protein>
    <recommendedName>
        <fullName evidence="13 14">Chaperone protein DnaJ</fullName>
    </recommendedName>
</protein>
<evidence type="ECO:0000256" key="1">
    <source>
        <dbReference type="ARBA" id="ARBA00004496"/>
    </source>
</evidence>
<dbReference type="RefSeq" id="WP_068804665.1">
    <property type="nucleotide sequence ID" value="NZ_CP014671.1"/>
</dbReference>
<feature type="binding site" evidence="14">
    <location>
        <position position="193"/>
    </location>
    <ligand>
        <name>Zn(2+)</name>
        <dbReference type="ChEBI" id="CHEBI:29105"/>
        <label>1</label>
    </ligand>
</feature>
<dbReference type="FunCoup" id="A0A1B1YUG8">
    <property type="interactions" value="617"/>
</dbReference>
<feature type="domain" description="CR-type" evidence="18">
    <location>
        <begin position="127"/>
        <end position="205"/>
    </location>
</feature>
<feature type="repeat" description="CXXCXGXG motif" evidence="14">
    <location>
        <begin position="179"/>
        <end position="186"/>
    </location>
</feature>
<dbReference type="InterPro" id="IPR008971">
    <property type="entry name" value="HSP40/DnaJ_pept-bd"/>
</dbReference>
<keyword evidence="9 14" id="KW-0346">Stress response</keyword>
<keyword evidence="5 14" id="KW-0479">Metal-binding</keyword>
<feature type="binding site" evidence="14">
    <location>
        <position position="157"/>
    </location>
    <ligand>
        <name>Zn(2+)</name>
        <dbReference type="ChEBI" id="CHEBI:29105"/>
        <label>2</label>
    </ligand>
</feature>
<feature type="repeat" description="CXXCXGXG motif" evidence="14">
    <location>
        <begin position="193"/>
        <end position="200"/>
    </location>
</feature>
<dbReference type="Gene3D" id="2.60.260.20">
    <property type="entry name" value="Urease metallochaperone UreE, N-terminal domain"/>
    <property type="match status" value="2"/>
</dbReference>
<comment type="subunit">
    <text evidence="2 14">Homodimer.</text>
</comment>
<dbReference type="InterPro" id="IPR002939">
    <property type="entry name" value="DnaJ_C"/>
</dbReference>
<evidence type="ECO:0000256" key="8">
    <source>
        <dbReference type="ARBA" id="ARBA00022833"/>
    </source>
</evidence>
<dbReference type="FunFam" id="1.10.287.110:FF:000034">
    <property type="entry name" value="Chaperone protein DnaJ"/>
    <property type="match status" value="1"/>
</dbReference>
<feature type="region of interest" description="Disordered" evidence="16">
    <location>
        <begin position="213"/>
        <end position="236"/>
    </location>
</feature>
<keyword evidence="7 14" id="KW-0863">Zinc-finger</keyword>
<feature type="binding site" evidence="14">
    <location>
        <position position="179"/>
    </location>
    <ligand>
        <name>Zn(2+)</name>
        <dbReference type="ChEBI" id="CHEBI:29105"/>
        <label>2</label>
    </ligand>
</feature>
<dbReference type="InParanoid" id="A0A1B1YUG8"/>
<organism evidence="19 20">
    <name type="scientific">Immundisolibacter cernigliae</name>
    <dbReference type="NCBI Taxonomy" id="1810504"/>
    <lineage>
        <taxon>Bacteria</taxon>
        <taxon>Pseudomonadati</taxon>
        <taxon>Pseudomonadota</taxon>
        <taxon>Gammaproteobacteria</taxon>
        <taxon>Immundisolibacterales</taxon>
        <taxon>Immundisolibacteraceae</taxon>
        <taxon>Immundisolibacter</taxon>
    </lineage>
</organism>
<keyword evidence="10 14" id="KW-0143">Chaperone</keyword>
<evidence type="ECO:0000256" key="9">
    <source>
        <dbReference type="ARBA" id="ARBA00023016"/>
    </source>
</evidence>
<evidence type="ECO:0000256" key="14">
    <source>
        <dbReference type="HAMAP-Rule" id="MF_01152"/>
    </source>
</evidence>
<keyword evidence="8 14" id="KW-0862">Zinc</keyword>
<dbReference type="GO" id="GO:0005524">
    <property type="term" value="F:ATP binding"/>
    <property type="evidence" value="ECO:0007669"/>
    <property type="project" value="InterPro"/>
</dbReference>
<dbReference type="PROSITE" id="PS50076">
    <property type="entry name" value="DNAJ_2"/>
    <property type="match status" value="1"/>
</dbReference>
<feature type="binding site" evidence="14">
    <location>
        <position position="160"/>
    </location>
    <ligand>
        <name>Zn(2+)</name>
        <dbReference type="ChEBI" id="CHEBI:29105"/>
        <label>2</label>
    </ligand>
</feature>
<evidence type="ECO:0000256" key="2">
    <source>
        <dbReference type="ARBA" id="ARBA00011738"/>
    </source>
</evidence>
<keyword evidence="6 14" id="KW-0677">Repeat</keyword>
<keyword evidence="4 14" id="KW-0235">DNA replication</keyword>
<evidence type="ECO:0000256" key="10">
    <source>
        <dbReference type="ARBA" id="ARBA00023186"/>
    </source>
</evidence>
<proteinExistence type="inferred from homology"/>
<dbReference type="CDD" id="cd06257">
    <property type="entry name" value="DnaJ"/>
    <property type="match status" value="1"/>
</dbReference>
<evidence type="ECO:0000313" key="20">
    <source>
        <dbReference type="Proteomes" id="UP000092952"/>
    </source>
</evidence>
<dbReference type="InterPro" id="IPR018253">
    <property type="entry name" value="DnaJ_domain_CS"/>
</dbReference>
<evidence type="ECO:0000256" key="4">
    <source>
        <dbReference type="ARBA" id="ARBA00022705"/>
    </source>
</evidence>
<dbReference type="GO" id="GO:0031072">
    <property type="term" value="F:heat shock protein binding"/>
    <property type="evidence" value="ECO:0007669"/>
    <property type="project" value="InterPro"/>
</dbReference>
<evidence type="ECO:0000256" key="3">
    <source>
        <dbReference type="ARBA" id="ARBA00022490"/>
    </source>
</evidence>
<dbReference type="CDD" id="cd10719">
    <property type="entry name" value="DnaJ_zf"/>
    <property type="match status" value="1"/>
</dbReference>
<dbReference type="GO" id="GO:0042026">
    <property type="term" value="P:protein refolding"/>
    <property type="evidence" value="ECO:0007669"/>
    <property type="project" value="TreeGrafter"/>
</dbReference>
<evidence type="ECO:0000256" key="7">
    <source>
        <dbReference type="ARBA" id="ARBA00022771"/>
    </source>
</evidence>
<dbReference type="InterPro" id="IPR036410">
    <property type="entry name" value="HSP_DnaJ_Cys-rich_dom_sf"/>
</dbReference>
<dbReference type="GO" id="GO:0005737">
    <property type="term" value="C:cytoplasm"/>
    <property type="evidence" value="ECO:0007669"/>
    <property type="project" value="UniProtKB-SubCell"/>
</dbReference>
<evidence type="ECO:0000313" key="19">
    <source>
        <dbReference type="EMBL" id="ANX04451.1"/>
    </source>
</evidence>
<evidence type="ECO:0000256" key="5">
    <source>
        <dbReference type="ARBA" id="ARBA00022723"/>
    </source>
</evidence>
<dbReference type="AlphaFoldDB" id="A0A1B1YUG8"/>
<name>A0A1B1YUG8_9GAMM</name>
<gene>
    <name evidence="14" type="primary">dnaJ</name>
    <name evidence="19" type="ORF">PG2T_09845</name>
</gene>
<dbReference type="InterPro" id="IPR001305">
    <property type="entry name" value="HSP_DnaJ_Cys-rich_dom"/>
</dbReference>
<dbReference type="CDD" id="cd10747">
    <property type="entry name" value="DnaJ_C"/>
    <property type="match status" value="1"/>
</dbReference>
<feature type="repeat" description="CXXCXGXG motif" evidence="14">
    <location>
        <begin position="157"/>
        <end position="164"/>
    </location>
</feature>
<keyword evidence="3 14" id="KW-0963">Cytoplasm</keyword>
<dbReference type="InterPro" id="IPR036869">
    <property type="entry name" value="J_dom_sf"/>
</dbReference>
<dbReference type="InterPro" id="IPR001623">
    <property type="entry name" value="DnaJ_domain"/>
</dbReference>
<comment type="function">
    <text evidence="11 14">Participates actively in the response to hyperosmotic and heat shock by preventing the aggregation of stress-denatured proteins and by disaggregating proteins, also in an autonomous, DnaK-independent fashion. Unfolded proteins bind initially to DnaJ; upon interaction with the DnaJ-bound protein, DnaK hydrolyzes its bound ATP, resulting in the formation of a stable complex. GrpE releases ADP from DnaK; ATP binding to DnaK triggers the release of the substrate protein, thus completing the reaction cycle. Several rounds of ATP-dependent interactions between DnaJ, DnaK and GrpE are required for fully efficient folding. Also involved, together with DnaK and GrpE, in the DNA replication of plasmids through activation of initiation proteins.</text>
</comment>
<dbReference type="InterPro" id="IPR012724">
    <property type="entry name" value="DnaJ"/>
</dbReference>
<dbReference type="PANTHER" id="PTHR43096:SF48">
    <property type="entry name" value="CHAPERONE PROTEIN DNAJ"/>
    <property type="match status" value="1"/>
</dbReference>
<dbReference type="HAMAP" id="MF_01152">
    <property type="entry name" value="DnaJ"/>
    <property type="match status" value="1"/>
</dbReference>
<evidence type="ECO:0000256" key="11">
    <source>
        <dbReference type="ARBA" id="ARBA00053423"/>
    </source>
</evidence>
<dbReference type="STRING" id="1810504.PG2T_09845"/>
<feature type="compositionally biased region" description="Basic and acidic residues" evidence="16">
    <location>
        <begin position="218"/>
        <end position="232"/>
    </location>
</feature>
<dbReference type="FunFam" id="2.10.230.10:FF:000002">
    <property type="entry name" value="Molecular chaperone DnaJ"/>
    <property type="match status" value="1"/>
</dbReference>
<evidence type="ECO:0000256" key="6">
    <source>
        <dbReference type="ARBA" id="ARBA00022737"/>
    </source>
</evidence>
<feature type="binding site" evidence="14">
    <location>
        <position position="143"/>
    </location>
    <ligand>
        <name>Zn(2+)</name>
        <dbReference type="ChEBI" id="CHEBI:29105"/>
        <label>1</label>
    </ligand>
</feature>
<dbReference type="PANTHER" id="PTHR43096">
    <property type="entry name" value="DNAJ HOMOLOG 1, MITOCHONDRIAL-RELATED"/>
    <property type="match status" value="1"/>
</dbReference>
<dbReference type="EMBL" id="CP014671">
    <property type="protein sequence ID" value="ANX04451.1"/>
    <property type="molecule type" value="Genomic_DNA"/>
</dbReference>
<dbReference type="GO" id="GO:0051082">
    <property type="term" value="F:unfolded protein binding"/>
    <property type="evidence" value="ECO:0007669"/>
    <property type="project" value="UniProtKB-UniRule"/>
</dbReference>
<dbReference type="KEGG" id="gbi:PG2T_09845"/>
<dbReference type="SMART" id="SM00271">
    <property type="entry name" value="DnaJ"/>
    <property type="match status" value="1"/>
</dbReference>
<dbReference type="PROSITE" id="PS00636">
    <property type="entry name" value="DNAJ_1"/>
    <property type="match status" value="1"/>
</dbReference>
<evidence type="ECO:0000256" key="15">
    <source>
        <dbReference type="PROSITE-ProRule" id="PRU00546"/>
    </source>
</evidence>
<dbReference type="GO" id="GO:0008270">
    <property type="term" value="F:zinc ion binding"/>
    <property type="evidence" value="ECO:0007669"/>
    <property type="project" value="UniProtKB-UniRule"/>
</dbReference>
<dbReference type="PRINTS" id="PR00625">
    <property type="entry name" value="JDOMAIN"/>
</dbReference>
<dbReference type="PROSITE" id="PS51188">
    <property type="entry name" value="ZF_CR"/>
    <property type="match status" value="1"/>
</dbReference>
<dbReference type="GO" id="GO:0009408">
    <property type="term" value="P:response to heat"/>
    <property type="evidence" value="ECO:0007669"/>
    <property type="project" value="InterPro"/>
</dbReference>
<feature type="binding site" evidence="14">
    <location>
        <position position="140"/>
    </location>
    <ligand>
        <name>Zn(2+)</name>
        <dbReference type="ChEBI" id="CHEBI:29105"/>
        <label>1</label>
    </ligand>
</feature>
<feature type="zinc finger region" description="CR-type" evidence="15">
    <location>
        <begin position="127"/>
        <end position="205"/>
    </location>
</feature>
<evidence type="ECO:0000256" key="16">
    <source>
        <dbReference type="SAM" id="MobiDB-lite"/>
    </source>
</evidence>
<dbReference type="SUPFAM" id="SSF46565">
    <property type="entry name" value="Chaperone J-domain"/>
    <property type="match status" value="1"/>
</dbReference>
<comment type="cofactor">
    <cofactor evidence="14">
        <name>Zn(2+)</name>
        <dbReference type="ChEBI" id="CHEBI:29105"/>
    </cofactor>
    <text evidence="14">Binds 2 Zn(2+) ions per monomer.</text>
</comment>
<evidence type="ECO:0000259" key="18">
    <source>
        <dbReference type="PROSITE" id="PS51188"/>
    </source>
</evidence>
<dbReference type="Pfam" id="PF00684">
    <property type="entry name" value="DnaJ_CXXCXGXG"/>
    <property type="match status" value="1"/>
</dbReference>
<comment type="similarity">
    <text evidence="12 14">Belongs to the DnaJ family.</text>
</comment>
<dbReference type="SUPFAM" id="SSF57938">
    <property type="entry name" value="DnaJ/Hsp40 cysteine-rich domain"/>
    <property type="match status" value="1"/>
</dbReference>
<dbReference type="NCBIfam" id="TIGR02349">
    <property type="entry name" value="DnaJ_bact"/>
    <property type="match status" value="1"/>
</dbReference>
<evidence type="ECO:0000256" key="13">
    <source>
        <dbReference type="ARBA" id="ARBA00067609"/>
    </source>
</evidence>
<dbReference type="OrthoDB" id="9779889at2"/>
<dbReference type="FunFam" id="2.60.260.20:FF:000004">
    <property type="entry name" value="Molecular chaperone DnaJ"/>
    <property type="match status" value="1"/>
</dbReference>
<sequence length="364" mass="39338">MAQQDLYEVLGVPQTADESEIKKAYRRLAMKYHPDRNQGDAEAEERFKQVQAAYEVLSDPQKRAAYDRFGHAGIDPQAAGGGGFGDIFGDVFADIFGGGSRGGRGGTGRGADLRYELEISLEEAFRGTVSTLDIPVLSTCETCNGSGAKPGTAPVSCKTCAGQGQVRIQQGFFSLQQTCPTCRGAGQVISDPCTDCRGAGRVQKSKKLEVKIPPGVDTGDRIRLSGEGEGGRRGGPPGDLYVDIHLRPHPLFERDGGDLYTEVPISVVTAALGGELEVPSLEGRLNLTVPAGTQTGRVFRVRGKGMPSVRGREVGDLMVRATVETPVNLDDRQENLLRELGETMGETHRPREQSWLDRVKRFFE</sequence>
<feature type="repeat" description="CXXCXGXG motif" evidence="14">
    <location>
        <begin position="140"/>
        <end position="147"/>
    </location>
</feature>
<dbReference type="Pfam" id="PF00226">
    <property type="entry name" value="DnaJ"/>
    <property type="match status" value="1"/>
</dbReference>
<feature type="domain" description="J" evidence="17">
    <location>
        <begin position="5"/>
        <end position="70"/>
    </location>
</feature>
<feature type="binding site" evidence="14">
    <location>
        <position position="196"/>
    </location>
    <ligand>
        <name>Zn(2+)</name>
        <dbReference type="ChEBI" id="CHEBI:29105"/>
        <label>1</label>
    </ligand>
</feature>
<comment type="domain">
    <text evidence="14">The J domain is necessary and sufficient to stimulate DnaK ATPase activity. Zinc center 1 plays an important role in the autonomous, DnaK-independent chaperone activity of DnaJ. Zinc center 2 is essential for interaction with DnaK and for DnaJ activity.</text>
</comment>
<dbReference type="NCBIfam" id="NF008035">
    <property type="entry name" value="PRK10767.1"/>
    <property type="match status" value="1"/>
</dbReference>
<dbReference type="Gene3D" id="2.10.230.10">
    <property type="entry name" value="Heat shock protein DnaJ, cysteine-rich domain"/>
    <property type="match status" value="1"/>
</dbReference>